<dbReference type="EMBL" id="CP027231">
    <property type="protein sequence ID" value="AVM53075.1"/>
    <property type="molecule type" value="Genomic_DNA"/>
</dbReference>
<dbReference type="Pfam" id="PF16215">
    <property type="entry name" value="DUF4876"/>
    <property type="match status" value="1"/>
</dbReference>
<gene>
    <name evidence="2" type="ORF">C4H11_09130</name>
</gene>
<keyword evidence="1" id="KW-0732">Signal</keyword>
<evidence type="ECO:0000313" key="3">
    <source>
        <dbReference type="Proteomes" id="UP000238304"/>
    </source>
</evidence>
<organism evidence="2 3">
    <name type="scientific">Bacteroides zoogleoformans</name>
    <dbReference type="NCBI Taxonomy" id="28119"/>
    <lineage>
        <taxon>Bacteria</taxon>
        <taxon>Pseudomonadati</taxon>
        <taxon>Bacteroidota</taxon>
        <taxon>Bacteroidia</taxon>
        <taxon>Bacteroidales</taxon>
        <taxon>Bacteroidaceae</taxon>
        <taxon>Bacteroides</taxon>
    </lineage>
</organism>
<keyword evidence="3" id="KW-1185">Reference proteome</keyword>
<proteinExistence type="predicted"/>
<sequence>MKMKRVFYAICMTVIAGLAFTACSSDDDNSVKMANVTMQFNAPAELRNQNPVIGIQELVLKNINTGEKTTVVKPATRANVLSPSTVSIAVSVPEGLYTISMEGSLTYRLNGETIHSKIRAYKESVTLTETSASAPLNLTGYLYNDSKESGSFVIAEIFFTGTETPENKQYNGDKYIRIYNNSGDTLCADGLTIAESAFLTVSKYTYSPDIMNEAFTTDAIYRVPLGGKIMVAPGKSLLLCDIGKNHTTVNSNSFDLTKADFEWYDESSNPKFTDTDTPVPNMEKIYCYTRTIWGPHNRGFKAFVLARLGDDENNQLSAEKYLKDYVYEYKYNMIINGNVYEMGPNNAYKIPNKWVLDAVNLCVESEYEWNVTSPALDRGWTYCGKVNSDKTRYGKSVRRKVLSGITLQDTNDSSADFLPEQKADPYFKFHE</sequence>
<dbReference type="Proteomes" id="UP000238304">
    <property type="component" value="Chromosome"/>
</dbReference>
<feature type="signal peptide" evidence="1">
    <location>
        <begin position="1"/>
        <end position="24"/>
    </location>
</feature>
<reference evidence="2 3" key="1">
    <citation type="submission" date="2018-02" db="EMBL/GenBank/DDBJ databases">
        <authorList>
            <person name="Holder M.E."/>
            <person name="Ajami N.J."/>
            <person name="Petrosino J.F."/>
        </authorList>
    </citation>
    <scope>NUCLEOTIDE SEQUENCE [LARGE SCALE GENOMIC DNA]</scope>
    <source>
        <strain evidence="2 3">ATCC 33285</strain>
    </source>
</reference>
<dbReference type="PROSITE" id="PS51257">
    <property type="entry name" value="PROKAR_LIPOPROTEIN"/>
    <property type="match status" value="1"/>
</dbReference>
<feature type="chain" id="PRO_5047081235" evidence="1">
    <location>
        <begin position="25"/>
        <end position="431"/>
    </location>
</feature>
<evidence type="ECO:0000256" key="1">
    <source>
        <dbReference type="SAM" id="SignalP"/>
    </source>
</evidence>
<accession>A0ABN5ILI9</accession>
<protein>
    <submittedName>
        <fullName evidence="2">DUF4876 domain-containing protein</fullName>
    </submittedName>
</protein>
<name>A0ABN5ILI9_9BACE</name>
<evidence type="ECO:0000313" key="2">
    <source>
        <dbReference type="EMBL" id="AVM53075.1"/>
    </source>
</evidence>
<dbReference type="InterPro" id="IPR032627">
    <property type="entry name" value="DUF4876"/>
</dbReference>